<proteinExistence type="predicted"/>
<dbReference type="GO" id="GO:0016787">
    <property type="term" value="F:hydrolase activity"/>
    <property type="evidence" value="ECO:0007669"/>
    <property type="project" value="UniProtKB-KW"/>
</dbReference>
<keyword evidence="6 9" id="KW-1133">Transmembrane helix</keyword>
<dbReference type="Pfam" id="PF03412">
    <property type="entry name" value="Peptidase_C39"/>
    <property type="match status" value="1"/>
</dbReference>
<dbReference type="Gene3D" id="3.90.70.10">
    <property type="entry name" value="Cysteine proteinases"/>
    <property type="match status" value="1"/>
</dbReference>
<protein>
    <submittedName>
        <fullName evidence="13">NHLP family bacteriocin export ABC transporter peptidase/permease/ATPase</fullName>
        <ecNumber evidence="13">3.4.22.-</ecNumber>
    </submittedName>
</protein>
<dbReference type="InterPro" id="IPR003439">
    <property type="entry name" value="ABC_transporter-like_ATP-bd"/>
</dbReference>
<dbReference type="Gene3D" id="3.40.50.300">
    <property type="entry name" value="P-loop containing nucleotide triphosphate hydrolases"/>
    <property type="match status" value="1"/>
</dbReference>
<keyword evidence="8" id="KW-0080">Bacteriocin transport</keyword>
<evidence type="ECO:0000256" key="2">
    <source>
        <dbReference type="ARBA" id="ARBA00022692"/>
    </source>
</evidence>
<feature type="domain" description="ABC transmembrane type-1" evidence="11">
    <location>
        <begin position="170"/>
        <end position="449"/>
    </location>
</feature>
<dbReference type="Gene3D" id="1.20.1560.10">
    <property type="entry name" value="ABC transporter type 1, transmembrane domain"/>
    <property type="match status" value="1"/>
</dbReference>
<evidence type="ECO:0000259" key="11">
    <source>
        <dbReference type="PROSITE" id="PS50929"/>
    </source>
</evidence>
<keyword evidence="5" id="KW-0653">Protein transport</keyword>
<evidence type="ECO:0000313" key="13">
    <source>
        <dbReference type="EMBL" id="KWT78329.1"/>
    </source>
</evidence>
<keyword evidence="3" id="KW-0547">Nucleotide-binding</keyword>
<evidence type="ECO:0000256" key="6">
    <source>
        <dbReference type="ARBA" id="ARBA00022989"/>
    </source>
</evidence>
<evidence type="ECO:0000256" key="4">
    <source>
        <dbReference type="ARBA" id="ARBA00022840"/>
    </source>
</evidence>
<dbReference type="RefSeq" id="WP_236861778.1">
    <property type="nucleotide sequence ID" value="NZ_LNQR01000116.1"/>
</dbReference>
<dbReference type="EC" id="3.4.22.-" evidence="13"/>
<dbReference type="InterPro" id="IPR027417">
    <property type="entry name" value="P-loop_NTPase"/>
</dbReference>
<evidence type="ECO:0000259" key="12">
    <source>
        <dbReference type="PROSITE" id="PS50990"/>
    </source>
</evidence>
<dbReference type="PANTHER" id="PTHR24221:SF654">
    <property type="entry name" value="ATP-BINDING CASSETTE SUB-FAMILY B MEMBER 6"/>
    <property type="match status" value="1"/>
</dbReference>
<dbReference type="PROSITE" id="PS50990">
    <property type="entry name" value="PEPTIDASE_C39"/>
    <property type="match status" value="1"/>
</dbReference>
<keyword evidence="4" id="KW-0067">ATP-binding</keyword>
<dbReference type="CDD" id="cd18569">
    <property type="entry name" value="ABC_6TM_NHLM_bacteriocin"/>
    <property type="match status" value="1"/>
</dbReference>
<evidence type="ECO:0000259" key="10">
    <source>
        <dbReference type="PROSITE" id="PS50893"/>
    </source>
</evidence>
<dbReference type="Pfam" id="PF00005">
    <property type="entry name" value="ABC_tran"/>
    <property type="match status" value="1"/>
</dbReference>
<feature type="transmembrane region" description="Helical" evidence="9">
    <location>
        <begin position="166"/>
        <end position="191"/>
    </location>
</feature>
<evidence type="ECO:0000256" key="7">
    <source>
        <dbReference type="ARBA" id="ARBA00023136"/>
    </source>
</evidence>
<dbReference type="InterPro" id="IPR017871">
    <property type="entry name" value="ABC_transporter-like_CS"/>
</dbReference>
<comment type="caution">
    <text evidence="13">The sequence shown here is derived from an EMBL/GenBank/DDBJ whole genome shotgun (WGS) entry which is preliminary data.</text>
</comment>
<dbReference type="Proteomes" id="UP000060487">
    <property type="component" value="Unassembled WGS sequence"/>
</dbReference>
<reference evidence="13 14" key="1">
    <citation type="submission" date="2015-11" db="EMBL/GenBank/DDBJ databases">
        <authorList>
            <person name="Lin W."/>
        </authorList>
    </citation>
    <scope>NUCLEOTIDE SEQUENCE [LARGE SCALE GENOMIC DNA]</scope>
    <source>
        <strain evidence="13 14">HCH-1</strain>
    </source>
</reference>
<comment type="subcellular location">
    <subcellularLocation>
        <location evidence="1">Cell membrane</location>
        <topology evidence="1">Multi-pass membrane protein</topology>
    </subcellularLocation>
</comment>
<evidence type="ECO:0000256" key="5">
    <source>
        <dbReference type="ARBA" id="ARBA00022927"/>
    </source>
</evidence>
<dbReference type="InterPro" id="IPR003593">
    <property type="entry name" value="AAA+_ATPase"/>
</dbReference>
<evidence type="ECO:0000256" key="1">
    <source>
        <dbReference type="ARBA" id="ARBA00004651"/>
    </source>
</evidence>
<dbReference type="PROSITE" id="PS50893">
    <property type="entry name" value="ABC_TRANSPORTER_2"/>
    <property type="match status" value="1"/>
</dbReference>
<evidence type="ECO:0000256" key="8">
    <source>
        <dbReference type="ARBA" id="ARBA00043264"/>
    </source>
</evidence>
<accession>A0ABR5SC22</accession>
<feature type="transmembrane region" description="Helical" evidence="9">
    <location>
        <begin position="203"/>
        <end position="224"/>
    </location>
</feature>
<keyword evidence="14" id="KW-1185">Reference proteome</keyword>
<gene>
    <name evidence="13" type="ORF">ASN18_2834</name>
</gene>
<keyword evidence="2 9" id="KW-0812">Transmembrane</keyword>
<name>A0ABR5SC22_9BACT</name>
<keyword evidence="5" id="KW-0813">Transport</keyword>
<feature type="transmembrane region" description="Helical" evidence="9">
    <location>
        <begin position="304"/>
        <end position="324"/>
    </location>
</feature>
<evidence type="ECO:0000313" key="14">
    <source>
        <dbReference type="Proteomes" id="UP000060487"/>
    </source>
</evidence>
<dbReference type="PROSITE" id="PS50929">
    <property type="entry name" value="ABC_TM1F"/>
    <property type="match status" value="1"/>
</dbReference>
<evidence type="ECO:0000256" key="3">
    <source>
        <dbReference type="ARBA" id="ARBA00022741"/>
    </source>
</evidence>
<dbReference type="SUPFAM" id="SSF52540">
    <property type="entry name" value="P-loop containing nucleoside triphosphate hydrolases"/>
    <property type="match status" value="1"/>
</dbReference>
<organism evidence="13 14">
    <name type="scientific">Candidatus Magnetominusculus xianensis</name>
    <dbReference type="NCBI Taxonomy" id="1748249"/>
    <lineage>
        <taxon>Bacteria</taxon>
        <taxon>Pseudomonadati</taxon>
        <taxon>Nitrospirota</taxon>
        <taxon>Nitrospiria</taxon>
        <taxon>Nitrospirales</taxon>
        <taxon>Nitrospiraceae</taxon>
        <taxon>Candidatus Magnetominusculus</taxon>
    </lineage>
</organism>
<dbReference type="PROSITE" id="PS00211">
    <property type="entry name" value="ABC_TRANSPORTER_1"/>
    <property type="match status" value="1"/>
</dbReference>
<dbReference type="PANTHER" id="PTHR24221">
    <property type="entry name" value="ATP-BINDING CASSETTE SUB-FAMILY B"/>
    <property type="match status" value="1"/>
</dbReference>
<feature type="transmembrane region" description="Helical" evidence="9">
    <location>
        <begin position="274"/>
        <end position="298"/>
    </location>
</feature>
<dbReference type="InterPro" id="IPR036640">
    <property type="entry name" value="ABC1_TM_sf"/>
</dbReference>
<dbReference type="InterPro" id="IPR022514">
    <property type="entry name" value="NHPM_micro_ABC1"/>
</dbReference>
<feature type="domain" description="Peptidase C39" evidence="12">
    <location>
        <begin position="18"/>
        <end position="137"/>
    </location>
</feature>
<sequence length="721" mass="79340">MAEAKIPNTRAVTPTVLQMEAVECGAAALAMILGYYGLFVPLEKLRMECGVSRDGSKASNVLIAARKYGLVAKGFKMELEGVYEAHLPAIVFWNFNHFVVLEGFKKGTVYINDPGSGPRRLTLEEFDGSFTGVILIFEKGPDFKPGGEKSSMARSLTRRLKGSEAALLYVVITSLFLVVPGIIIPIFSKVFVDDILVNGMKKWIYPLLWGMAATALINFLLTWIQQYYLAKLETKFAVTSSSKFLWHVLRLPIVFFTQRYAGDISNRVSINDRIATLLSGTLATNMINLMMILFYAVVMFFYDIVLTLIAIGIALVNFLFLKYISRSRTDVNKKLQQDKGKLLGAAMDGLQTIETLKATGAESDFFSRWAGYQAKAITSQQTLGISSQRLNVVPVLLTSINNAVILTVGGLRVIEGSLSVGMLVAFQSLMTSFITPINQIVALGSTIQETEADINRLDDVLKYEIDSVYNETPGGGEIDKAKLQGYVELKDVSFGYSRLDPPLIENFSLTLAPGSRVALVGGSGSGKSTVGKLISGLYEPWGGEILFDHTPVRQINRITMSNSLSAVDQDIFLFNDTIKNNITLWDSTIRDDDVVNASKDACIHDDIAARDGGYDSVLEEGGLNFSGGQRQRLEIARALVLNPTIVILDEATSALDPRTEMIVDENLRRRGCTCVIVAHRLSTIRDCEEIIVLEKGKIVQRGTHDELINAEGLYSELIKHA</sequence>
<dbReference type="SMART" id="SM00382">
    <property type="entry name" value="AAA"/>
    <property type="match status" value="1"/>
</dbReference>
<dbReference type="InterPro" id="IPR011527">
    <property type="entry name" value="ABC1_TM_dom"/>
</dbReference>
<dbReference type="InterPro" id="IPR005074">
    <property type="entry name" value="Peptidase_C39"/>
</dbReference>
<dbReference type="InterPro" id="IPR039421">
    <property type="entry name" value="Type_1_exporter"/>
</dbReference>
<feature type="domain" description="ABC transporter" evidence="10">
    <location>
        <begin position="487"/>
        <end position="720"/>
    </location>
</feature>
<dbReference type="Pfam" id="PF00664">
    <property type="entry name" value="ABC_membrane"/>
    <property type="match status" value="1"/>
</dbReference>
<evidence type="ECO:0000256" key="9">
    <source>
        <dbReference type="SAM" id="Phobius"/>
    </source>
</evidence>
<dbReference type="NCBIfam" id="TIGR03796">
    <property type="entry name" value="NHLM_micro_ABC1"/>
    <property type="match status" value="1"/>
</dbReference>
<keyword evidence="7 9" id="KW-0472">Membrane</keyword>
<dbReference type="EMBL" id="LNQR01000116">
    <property type="protein sequence ID" value="KWT78329.1"/>
    <property type="molecule type" value="Genomic_DNA"/>
</dbReference>
<dbReference type="SUPFAM" id="SSF90123">
    <property type="entry name" value="ABC transporter transmembrane region"/>
    <property type="match status" value="1"/>
</dbReference>
<keyword evidence="13" id="KW-0378">Hydrolase</keyword>